<keyword evidence="4" id="KW-0813">Transport</keyword>
<comment type="similarity">
    <text evidence="4">Belongs to the copper transporter (Ctr) (TC 1.A.56) family. SLC31A subfamily.</text>
</comment>
<sequence length="186" mass="21255">MDHDHHAHHHMPDLEVTTSGISDTLVHKQHHHGGDGDDMECPMEMIFHLGHCEAILFKSWTVSEVGGFVGAAILIFVVAVLYEGLKYLREKLYYDAHQLEFAQDKDGSTQNLRNNSKPIRQQIFNKAHIIQTFLHLIQVSVSYALMLIVMTYNVWLFLAVVLGACAGYLFFGWIRNRSVDITEHCH</sequence>
<dbReference type="EMBL" id="GFDF01009153">
    <property type="protein sequence ID" value="JAV04931.1"/>
    <property type="molecule type" value="Transcribed_RNA"/>
</dbReference>
<name>A0A1L8DEQ8_9DIPT</name>
<reference evidence="5" key="1">
    <citation type="submission" date="2016-12" db="EMBL/GenBank/DDBJ databases">
        <title>An insight into the sialome and mialome of the sand fly, Nyssomyia neivai.</title>
        <authorList>
            <person name="Sebastian V."/>
            <person name="Goulart T.M."/>
            <person name="Oliveira W."/>
            <person name="Calvo E."/>
            <person name="Oliveira L.F."/>
            <person name="Pinto M.C."/>
            <person name="Rosselino A.M."/>
            <person name="Ribeiro J.M."/>
        </authorList>
    </citation>
    <scope>NUCLEOTIDE SEQUENCE</scope>
</reference>
<keyword evidence="3 4" id="KW-0472">Membrane</keyword>
<evidence type="ECO:0000256" key="3">
    <source>
        <dbReference type="ARBA" id="ARBA00023136"/>
    </source>
</evidence>
<evidence type="ECO:0000256" key="4">
    <source>
        <dbReference type="RuleBase" id="RU367022"/>
    </source>
</evidence>
<dbReference type="Pfam" id="PF04145">
    <property type="entry name" value="Ctr"/>
    <property type="match status" value="1"/>
</dbReference>
<evidence type="ECO:0000313" key="5">
    <source>
        <dbReference type="EMBL" id="JAV04931.1"/>
    </source>
</evidence>
<proteinExistence type="inferred from homology"/>
<keyword evidence="2 4" id="KW-1133">Transmembrane helix</keyword>
<organism evidence="5">
    <name type="scientific">Nyssomyia neivai</name>
    <dbReference type="NCBI Taxonomy" id="330878"/>
    <lineage>
        <taxon>Eukaryota</taxon>
        <taxon>Metazoa</taxon>
        <taxon>Ecdysozoa</taxon>
        <taxon>Arthropoda</taxon>
        <taxon>Hexapoda</taxon>
        <taxon>Insecta</taxon>
        <taxon>Pterygota</taxon>
        <taxon>Neoptera</taxon>
        <taxon>Endopterygota</taxon>
        <taxon>Diptera</taxon>
        <taxon>Nematocera</taxon>
        <taxon>Psychodoidea</taxon>
        <taxon>Psychodidae</taxon>
        <taxon>Nyssomyia</taxon>
    </lineage>
</organism>
<dbReference type="PANTHER" id="PTHR12483">
    <property type="entry name" value="SOLUTE CARRIER FAMILY 31 COPPER TRANSPORTERS"/>
    <property type="match status" value="1"/>
</dbReference>
<feature type="transmembrane region" description="Helical" evidence="4">
    <location>
        <begin position="127"/>
        <end position="148"/>
    </location>
</feature>
<dbReference type="InterPro" id="IPR007274">
    <property type="entry name" value="Cop_transporter"/>
</dbReference>
<keyword evidence="4" id="KW-0406">Ion transport</keyword>
<evidence type="ECO:0000256" key="2">
    <source>
        <dbReference type="ARBA" id="ARBA00022989"/>
    </source>
</evidence>
<protein>
    <recommendedName>
        <fullName evidence="4">Copper transport protein</fullName>
    </recommendedName>
</protein>
<dbReference type="GO" id="GO:0016020">
    <property type="term" value="C:membrane"/>
    <property type="evidence" value="ECO:0007669"/>
    <property type="project" value="UniProtKB-SubCell"/>
</dbReference>
<keyword evidence="4" id="KW-0186">Copper</keyword>
<keyword evidence="4" id="KW-0187">Copper transport</keyword>
<feature type="transmembrane region" description="Helical" evidence="4">
    <location>
        <begin position="154"/>
        <end position="174"/>
    </location>
</feature>
<dbReference type="PANTHER" id="PTHR12483:SF115">
    <property type="entry name" value="COPPER TRANSPORT PROTEIN"/>
    <property type="match status" value="1"/>
</dbReference>
<dbReference type="GO" id="GO:0005375">
    <property type="term" value="F:copper ion transmembrane transporter activity"/>
    <property type="evidence" value="ECO:0007669"/>
    <property type="project" value="UniProtKB-UniRule"/>
</dbReference>
<accession>A0A1L8DEQ8</accession>
<feature type="transmembrane region" description="Helical" evidence="4">
    <location>
        <begin position="65"/>
        <end position="82"/>
    </location>
</feature>
<evidence type="ECO:0000256" key="1">
    <source>
        <dbReference type="ARBA" id="ARBA00022692"/>
    </source>
</evidence>
<keyword evidence="1 4" id="KW-0812">Transmembrane</keyword>
<dbReference type="AlphaFoldDB" id="A0A1L8DEQ8"/>
<comment type="subcellular location">
    <subcellularLocation>
        <location evidence="4">Membrane</location>
        <topology evidence="4">Multi-pass membrane protein</topology>
    </subcellularLocation>
</comment>